<evidence type="ECO:0000256" key="1">
    <source>
        <dbReference type="SAM" id="SignalP"/>
    </source>
</evidence>
<feature type="chain" id="PRO_5012611729" evidence="1">
    <location>
        <begin position="18"/>
        <end position="68"/>
    </location>
</feature>
<reference evidence="2 3" key="1">
    <citation type="submission" date="2016-03" db="EMBL/GenBank/DDBJ databases">
        <authorList>
            <person name="Ploux O."/>
        </authorList>
    </citation>
    <scope>NUCLEOTIDE SEQUENCE [LARGE SCALE GENOMIC DNA]</scope>
    <source>
        <strain evidence="2 3">UAMH 11012</strain>
    </source>
</reference>
<dbReference type="OrthoDB" id="4835952at2759"/>
<gene>
    <name evidence="2" type="ORF">PAC_14243</name>
</gene>
<sequence length="68" mass="7060">MQFSVITLLSLVAVAFASPIALPERLDDIVARQTTPVSAEDSSMTDASGNVVTFNTAGVYLDATAKGN</sequence>
<keyword evidence="1" id="KW-0732">Signal</keyword>
<dbReference type="AlphaFoldDB" id="A0A1L7XH12"/>
<dbReference type="Proteomes" id="UP000184330">
    <property type="component" value="Unassembled WGS sequence"/>
</dbReference>
<protein>
    <submittedName>
        <fullName evidence="2">Uncharacterized protein</fullName>
    </submittedName>
</protein>
<feature type="signal peptide" evidence="1">
    <location>
        <begin position="1"/>
        <end position="17"/>
    </location>
</feature>
<evidence type="ECO:0000313" key="3">
    <source>
        <dbReference type="Proteomes" id="UP000184330"/>
    </source>
</evidence>
<proteinExistence type="predicted"/>
<accession>A0A1L7XH12</accession>
<keyword evidence="3" id="KW-1185">Reference proteome</keyword>
<dbReference type="EMBL" id="FJOG01000026">
    <property type="protein sequence ID" value="CZR64345.1"/>
    <property type="molecule type" value="Genomic_DNA"/>
</dbReference>
<name>A0A1L7XH12_9HELO</name>
<evidence type="ECO:0000313" key="2">
    <source>
        <dbReference type="EMBL" id="CZR64345.1"/>
    </source>
</evidence>
<organism evidence="2 3">
    <name type="scientific">Phialocephala subalpina</name>
    <dbReference type="NCBI Taxonomy" id="576137"/>
    <lineage>
        <taxon>Eukaryota</taxon>
        <taxon>Fungi</taxon>
        <taxon>Dikarya</taxon>
        <taxon>Ascomycota</taxon>
        <taxon>Pezizomycotina</taxon>
        <taxon>Leotiomycetes</taxon>
        <taxon>Helotiales</taxon>
        <taxon>Mollisiaceae</taxon>
        <taxon>Phialocephala</taxon>
        <taxon>Phialocephala fortinii species complex</taxon>
    </lineage>
</organism>